<gene>
    <name evidence="1" type="ORF">QJS35_21650</name>
</gene>
<sequence>MIQEDKVDVNSQYHIQLLNQIRQLCLSFPETNERVSHGAPTFFYKDKKSFVQYHSNRHGDGKIALWCASTSDIQSLLVESNPEIYYLPPYVAYLGWVGLRLDRDAQWDEIKSVIGDAYLTKASSKRK</sequence>
<evidence type="ECO:0000313" key="1">
    <source>
        <dbReference type="EMBL" id="MEQ4484997.1"/>
    </source>
</evidence>
<keyword evidence="1" id="KW-0238">DNA-binding</keyword>
<protein>
    <submittedName>
        <fullName evidence="1">MmcQ/YjbR family DNA-binding protein</fullName>
    </submittedName>
</protein>
<comment type="caution">
    <text evidence="1">The sequence shown here is derived from an EMBL/GenBank/DDBJ whole genome shotgun (WGS) entry which is preliminary data.</text>
</comment>
<keyword evidence="1" id="KW-0378">Hydrolase</keyword>
<reference evidence="1 2" key="1">
    <citation type="journal article" date="2023" name="Genome Announc.">
        <title>Pan-Genome Analyses of the Genus Cohnella and Proposal of the Novel Species Cohnella silvisoli sp. nov., Isolated from Forest Soil.</title>
        <authorList>
            <person name="Wang C."/>
            <person name="Mao L."/>
            <person name="Bao G."/>
            <person name="Zhu H."/>
        </authorList>
    </citation>
    <scope>NUCLEOTIDE SEQUENCE [LARGE SCALE GENOMIC DNA]</scope>
    <source>
        <strain evidence="1 2">NL03-T5-1</strain>
    </source>
</reference>
<organism evidence="1 2">
    <name type="scientific">Cohnella silvisoli</name>
    <dbReference type="NCBI Taxonomy" id="2873699"/>
    <lineage>
        <taxon>Bacteria</taxon>
        <taxon>Bacillati</taxon>
        <taxon>Bacillota</taxon>
        <taxon>Bacilli</taxon>
        <taxon>Bacillales</taxon>
        <taxon>Paenibacillaceae</taxon>
        <taxon>Cohnella</taxon>
    </lineage>
</organism>
<dbReference type="Proteomes" id="UP001493487">
    <property type="component" value="Unassembled WGS sequence"/>
</dbReference>
<dbReference type="Pfam" id="PF04237">
    <property type="entry name" value="YjbR"/>
    <property type="match status" value="1"/>
</dbReference>
<dbReference type="GO" id="GO:0003677">
    <property type="term" value="F:DNA binding"/>
    <property type="evidence" value="ECO:0007669"/>
    <property type="project" value="UniProtKB-KW"/>
</dbReference>
<name>A0ABV1KYW6_9BACL</name>
<dbReference type="Gene3D" id="3.90.1150.30">
    <property type="match status" value="1"/>
</dbReference>
<dbReference type="GO" id="GO:0016787">
    <property type="term" value="F:hydrolase activity"/>
    <property type="evidence" value="ECO:0007669"/>
    <property type="project" value="UniProtKB-KW"/>
</dbReference>
<dbReference type="InterPro" id="IPR058532">
    <property type="entry name" value="YjbR/MT2646/Rv2570-like"/>
</dbReference>
<dbReference type="EMBL" id="JASKHM010000013">
    <property type="protein sequence ID" value="MEQ4484997.1"/>
    <property type="molecule type" value="Genomic_DNA"/>
</dbReference>
<evidence type="ECO:0000313" key="2">
    <source>
        <dbReference type="Proteomes" id="UP001493487"/>
    </source>
</evidence>
<dbReference type="RefSeq" id="WP_232184795.1">
    <property type="nucleotide sequence ID" value="NZ_JAIOAP010000003.1"/>
</dbReference>
<keyword evidence="2" id="KW-1185">Reference proteome</keyword>
<dbReference type="InterPro" id="IPR038056">
    <property type="entry name" value="YjbR-like_sf"/>
</dbReference>
<dbReference type="SUPFAM" id="SSF142906">
    <property type="entry name" value="YjbR-like"/>
    <property type="match status" value="1"/>
</dbReference>
<accession>A0ABV1KYW6</accession>
<proteinExistence type="predicted"/>